<comment type="caution">
    <text evidence="1">The sequence shown here is derived from an EMBL/GenBank/DDBJ whole genome shotgun (WGS) entry which is preliminary data.</text>
</comment>
<gene>
    <name evidence="1" type="ORF">MYCIT1_LOCUS27089</name>
</gene>
<reference evidence="1" key="1">
    <citation type="submission" date="2023-11" db="EMBL/GenBank/DDBJ databases">
        <authorList>
            <person name="De Vega J J."/>
            <person name="De Vega J J."/>
        </authorList>
    </citation>
    <scope>NUCLEOTIDE SEQUENCE</scope>
</reference>
<proteinExistence type="predicted"/>
<accession>A0AAD2HKY4</accession>
<dbReference type="EMBL" id="CAVNYO010000421">
    <property type="protein sequence ID" value="CAK5277918.1"/>
    <property type="molecule type" value="Genomic_DNA"/>
</dbReference>
<sequence length="111" mass="11765">PADPSGTSQTLRRQGAGRRLAAIQLASRSWGERDTEHALISCHVKGLSAVTIILCPPASSRCRLRTCARAMSRTSIHGPPPTGDAGFVRPLCIAFDEVLRSAADSIAWISG</sequence>
<feature type="non-terminal residue" evidence="1">
    <location>
        <position position="1"/>
    </location>
</feature>
<dbReference type="AlphaFoldDB" id="A0AAD2HKY4"/>
<organism evidence="1 2">
    <name type="scientific">Mycena citricolor</name>
    <dbReference type="NCBI Taxonomy" id="2018698"/>
    <lineage>
        <taxon>Eukaryota</taxon>
        <taxon>Fungi</taxon>
        <taxon>Dikarya</taxon>
        <taxon>Basidiomycota</taxon>
        <taxon>Agaricomycotina</taxon>
        <taxon>Agaricomycetes</taxon>
        <taxon>Agaricomycetidae</taxon>
        <taxon>Agaricales</taxon>
        <taxon>Marasmiineae</taxon>
        <taxon>Mycenaceae</taxon>
        <taxon>Mycena</taxon>
    </lineage>
</organism>
<keyword evidence="2" id="KW-1185">Reference proteome</keyword>
<evidence type="ECO:0000313" key="1">
    <source>
        <dbReference type="EMBL" id="CAK5277918.1"/>
    </source>
</evidence>
<evidence type="ECO:0000313" key="2">
    <source>
        <dbReference type="Proteomes" id="UP001295794"/>
    </source>
</evidence>
<protein>
    <submittedName>
        <fullName evidence="1">Uncharacterized protein</fullName>
    </submittedName>
</protein>
<dbReference type="Proteomes" id="UP001295794">
    <property type="component" value="Unassembled WGS sequence"/>
</dbReference>
<name>A0AAD2HKY4_9AGAR</name>